<dbReference type="RefSeq" id="WP_135035480.1">
    <property type="nucleotide sequence ID" value="NZ_CP060414.2"/>
</dbReference>
<evidence type="ECO:0000313" key="3">
    <source>
        <dbReference type="EMBL" id="QNT58027.1"/>
    </source>
</evidence>
<dbReference type="EMBL" id="CP060414">
    <property type="protein sequence ID" value="QNT58027.1"/>
    <property type="molecule type" value="Genomic_DNA"/>
</dbReference>
<keyword evidence="4" id="KW-1185">Reference proteome</keyword>
<dbReference type="GO" id="GO:0006935">
    <property type="term" value="P:chemotaxis"/>
    <property type="evidence" value="ECO:0007669"/>
    <property type="project" value="UniProtKB-KW"/>
</dbReference>
<dbReference type="CDD" id="cd17906">
    <property type="entry name" value="CheX"/>
    <property type="match status" value="1"/>
</dbReference>
<organism evidence="3 4">
    <name type="scientific">Neisseria musculi</name>
    <dbReference type="NCBI Taxonomy" id="1815583"/>
    <lineage>
        <taxon>Bacteria</taxon>
        <taxon>Pseudomonadati</taxon>
        <taxon>Pseudomonadota</taxon>
        <taxon>Betaproteobacteria</taxon>
        <taxon>Neisseriales</taxon>
        <taxon>Neisseriaceae</taxon>
        <taxon>Neisseria</taxon>
    </lineage>
</organism>
<dbReference type="Proteomes" id="UP000516412">
    <property type="component" value="Chromosome"/>
</dbReference>
<protein>
    <submittedName>
        <fullName evidence="3">Chemotaxis phosphatase CheX family protein</fullName>
    </submittedName>
</protein>
<evidence type="ECO:0000313" key="4">
    <source>
        <dbReference type="Proteomes" id="UP000516412"/>
    </source>
</evidence>
<evidence type="ECO:0000256" key="1">
    <source>
        <dbReference type="ARBA" id="ARBA00022500"/>
    </source>
</evidence>
<gene>
    <name evidence="3" type="ORF">H7A79_0024</name>
</gene>
<name>A0A7H1M8R2_9NEIS</name>
<dbReference type="InterPro" id="IPR028051">
    <property type="entry name" value="CheX-like_dom"/>
</dbReference>
<dbReference type="SUPFAM" id="SSF103039">
    <property type="entry name" value="CheC-like"/>
    <property type="match status" value="1"/>
</dbReference>
<feature type="domain" description="Chemotaxis phosphatase CheX-like" evidence="2">
    <location>
        <begin position="43"/>
        <end position="135"/>
    </location>
</feature>
<dbReference type="InterPro" id="IPR038756">
    <property type="entry name" value="CheX-like"/>
</dbReference>
<dbReference type="KEGG" id="nmus:H7A79_0024"/>
<evidence type="ECO:0000259" key="2">
    <source>
        <dbReference type="Pfam" id="PF13690"/>
    </source>
</evidence>
<accession>A0A7H1M8R2</accession>
<dbReference type="InterPro" id="IPR028976">
    <property type="entry name" value="CheC-like_sf"/>
</dbReference>
<dbReference type="Gene3D" id="3.40.1550.10">
    <property type="entry name" value="CheC-like"/>
    <property type="match status" value="1"/>
</dbReference>
<reference evidence="3" key="1">
    <citation type="submission" date="2024-06" db="EMBL/GenBank/DDBJ databases">
        <title>Complete Genome Sequence of mouse commensal type strain Neisseria musculi.</title>
        <authorList>
            <person name="Thapa E."/>
            <person name="Aluvathingal J."/>
            <person name="Nadendla S."/>
            <person name="Mehta A."/>
            <person name="Tettelin H."/>
            <person name="Weyand N.J."/>
        </authorList>
    </citation>
    <scope>NUCLEOTIDE SEQUENCE</scope>
    <source>
        <strain evidence="3">NW831</strain>
    </source>
</reference>
<dbReference type="PANTHER" id="PTHR39452:SF1">
    <property type="entry name" value="CHEY-P PHOSPHATASE CHEX"/>
    <property type="match status" value="1"/>
</dbReference>
<sequence>MREDQLQVFLEGVKKYFNQVSGEEIFVGTPYLVENVIPAAQHYSGVIAISGKNKGIVYFTSPEKMAKRLLELMGEKDTSEANLMDLVGEVANTIAGNARSEFGEKFEISVPVVIKGAPDEIMLPREGRSVVIPLEWKLCQAAIVVALYKDKSRTPSN</sequence>
<dbReference type="Pfam" id="PF13690">
    <property type="entry name" value="CheX"/>
    <property type="match status" value="1"/>
</dbReference>
<dbReference type="AlphaFoldDB" id="A0A7H1M8R2"/>
<dbReference type="PANTHER" id="PTHR39452">
    <property type="entry name" value="CHEY-P PHOSPHATASE CHEX"/>
    <property type="match status" value="1"/>
</dbReference>
<keyword evidence="1" id="KW-0145">Chemotaxis</keyword>
<proteinExistence type="predicted"/>